<proteinExistence type="predicted"/>
<sequence length="93" mass="10387">MLTKLDQWYFSAETNPVVKRRYLVFMLIAFIAVMASFSPLFVGNRIGAAVYVSTFIFDLYLQLRLPLRCKFPMSFLVGAAALIAAGLIMLAGD</sequence>
<keyword evidence="3" id="KW-1185">Reference proteome</keyword>
<evidence type="ECO:0000256" key="1">
    <source>
        <dbReference type="SAM" id="Phobius"/>
    </source>
</evidence>
<accession>A0ABW3HJ34</accession>
<evidence type="ECO:0000313" key="2">
    <source>
        <dbReference type="EMBL" id="MFD0950769.1"/>
    </source>
</evidence>
<feature type="transmembrane region" description="Helical" evidence="1">
    <location>
        <begin position="21"/>
        <end position="40"/>
    </location>
</feature>
<keyword evidence="1" id="KW-0472">Membrane</keyword>
<name>A0ABW3HJ34_9GAMM</name>
<feature type="transmembrane region" description="Helical" evidence="1">
    <location>
        <begin position="46"/>
        <end position="63"/>
    </location>
</feature>
<evidence type="ECO:0000313" key="3">
    <source>
        <dbReference type="Proteomes" id="UP001597044"/>
    </source>
</evidence>
<reference evidence="3" key="1">
    <citation type="journal article" date="2019" name="Int. J. Syst. Evol. Microbiol.">
        <title>The Global Catalogue of Microorganisms (GCM) 10K type strain sequencing project: providing services to taxonomists for standard genome sequencing and annotation.</title>
        <authorList>
            <consortium name="The Broad Institute Genomics Platform"/>
            <consortium name="The Broad Institute Genome Sequencing Center for Infectious Disease"/>
            <person name="Wu L."/>
            <person name="Ma J."/>
        </authorList>
    </citation>
    <scope>NUCLEOTIDE SEQUENCE [LARGE SCALE GENOMIC DNA]</scope>
    <source>
        <strain evidence="3">CCUG 63419</strain>
    </source>
</reference>
<gene>
    <name evidence="2" type="ORF">ACFQ0F_10270</name>
</gene>
<keyword evidence="1" id="KW-1133">Transmembrane helix</keyword>
<organism evidence="2 3">
    <name type="scientific">Paraperlucidibaca wandonensis</name>
    <dbReference type="NCBI Taxonomy" id="1268273"/>
    <lineage>
        <taxon>Bacteria</taxon>
        <taxon>Pseudomonadati</taxon>
        <taxon>Pseudomonadota</taxon>
        <taxon>Gammaproteobacteria</taxon>
        <taxon>Moraxellales</taxon>
        <taxon>Moraxellaceae</taxon>
        <taxon>Paraperlucidibaca</taxon>
    </lineage>
</organism>
<protein>
    <submittedName>
        <fullName evidence="2">Uncharacterized protein</fullName>
    </submittedName>
</protein>
<comment type="caution">
    <text evidence="2">The sequence shown here is derived from an EMBL/GenBank/DDBJ whole genome shotgun (WGS) entry which is preliminary data.</text>
</comment>
<dbReference type="EMBL" id="JBHTIT010000001">
    <property type="protein sequence ID" value="MFD0950769.1"/>
    <property type="molecule type" value="Genomic_DNA"/>
</dbReference>
<feature type="transmembrane region" description="Helical" evidence="1">
    <location>
        <begin position="75"/>
        <end position="92"/>
    </location>
</feature>
<dbReference type="Proteomes" id="UP001597044">
    <property type="component" value="Unassembled WGS sequence"/>
</dbReference>
<dbReference type="RefSeq" id="WP_340675790.1">
    <property type="nucleotide sequence ID" value="NZ_JBHTIT010000001.1"/>
</dbReference>
<keyword evidence="1" id="KW-0812">Transmembrane</keyword>